<protein>
    <submittedName>
        <fullName evidence="1">Uncharacterized protein</fullName>
    </submittedName>
</protein>
<dbReference type="Proteomes" id="UP000685013">
    <property type="component" value="Chromosome 2"/>
</dbReference>
<dbReference type="EMBL" id="JAGKQH010000002">
    <property type="protein sequence ID" value="KAG6605786.1"/>
    <property type="molecule type" value="Genomic_DNA"/>
</dbReference>
<reference evidence="1 2" key="1">
    <citation type="journal article" date="2021" name="Hortic Res">
        <title>The domestication of Cucurbita argyrosperma as revealed by the genome of its wild relative.</title>
        <authorList>
            <person name="Barrera-Redondo J."/>
            <person name="Sanchez-de la Vega G."/>
            <person name="Aguirre-Liguori J.A."/>
            <person name="Castellanos-Morales G."/>
            <person name="Gutierrez-Guerrero Y.T."/>
            <person name="Aguirre-Dugua X."/>
            <person name="Aguirre-Planter E."/>
            <person name="Tenaillon M.I."/>
            <person name="Lira-Saade R."/>
            <person name="Eguiarte L.E."/>
        </authorList>
    </citation>
    <scope>NUCLEOTIDE SEQUENCE [LARGE SCALE GENOMIC DNA]</scope>
    <source>
        <strain evidence="1">JBR-2021</strain>
    </source>
</reference>
<sequence>MHKLPISFLRDDGHRERDRSTENVKTRFPITSLHSNEVLFNHSCRGLIDLFESRRRRKSASTFDVEFMISSFVPRIPIPCGFCSTEKSHLKMLWRSMFYLKLNFSKYVRCNAIG</sequence>
<gene>
    <name evidence="1" type="ORF">SDJN03_03103</name>
</gene>
<evidence type="ECO:0000313" key="2">
    <source>
        <dbReference type="Proteomes" id="UP000685013"/>
    </source>
</evidence>
<name>A0AAV6P0K3_9ROSI</name>
<comment type="caution">
    <text evidence="1">The sequence shown here is derived from an EMBL/GenBank/DDBJ whole genome shotgun (WGS) entry which is preliminary data.</text>
</comment>
<evidence type="ECO:0000313" key="1">
    <source>
        <dbReference type="EMBL" id="KAG6605786.1"/>
    </source>
</evidence>
<organism evidence="1 2">
    <name type="scientific">Cucurbita argyrosperma subsp. sororia</name>
    <dbReference type="NCBI Taxonomy" id="37648"/>
    <lineage>
        <taxon>Eukaryota</taxon>
        <taxon>Viridiplantae</taxon>
        <taxon>Streptophyta</taxon>
        <taxon>Embryophyta</taxon>
        <taxon>Tracheophyta</taxon>
        <taxon>Spermatophyta</taxon>
        <taxon>Magnoliopsida</taxon>
        <taxon>eudicotyledons</taxon>
        <taxon>Gunneridae</taxon>
        <taxon>Pentapetalae</taxon>
        <taxon>rosids</taxon>
        <taxon>fabids</taxon>
        <taxon>Cucurbitales</taxon>
        <taxon>Cucurbitaceae</taxon>
        <taxon>Cucurbiteae</taxon>
        <taxon>Cucurbita</taxon>
    </lineage>
</organism>
<proteinExistence type="predicted"/>
<feature type="non-terminal residue" evidence="1">
    <location>
        <position position="1"/>
    </location>
</feature>
<keyword evidence="2" id="KW-1185">Reference proteome</keyword>
<accession>A0AAV6P0K3</accession>
<dbReference type="AlphaFoldDB" id="A0AAV6P0K3"/>